<gene>
    <name evidence="3" type="ORF">G3M70_02510</name>
</gene>
<dbReference type="Proteomes" id="UP000594688">
    <property type="component" value="Chromosome"/>
</dbReference>
<keyword evidence="2" id="KW-1133">Transmembrane helix</keyword>
<protein>
    <submittedName>
        <fullName evidence="3">Uncharacterized protein</fullName>
    </submittedName>
</protein>
<feature type="region of interest" description="Disordered" evidence="1">
    <location>
        <begin position="37"/>
        <end position="62"/>
    </location>
</feature>
<feature type="transmembrane region" description="Helical" evidence="2">
    <location>
        <begin position="7"/>
        <end position="29"/>
    </location>
</feature>
<reference evidence="3 4" key="1">
    <citation type="submission" date="2020-02" db="EMBL/GenBank/DDBJ databases">
        <title>Genomic and physiological characterization of two novel Nitrospinaceae genera.</title>
        <authorList>
            <person name="Mueller A.J."/>
            <person name="Jung M.-Y."/>
            <person name="Strachan C.R."/>
            <person name="Herbold C.W."/>
            <person name="Kirkegaard R.H."/>
            <person name="Daims H."/>
        </authorList>
    </citation>
    <scope>NUCLEOTIDE SEQUENCE [LARGE SCALE GENOMIC DNA]</scope>
    <source>
        <strain evidence="3">EB</strain>
    </source>
</reference>
<evidence type="ECO:0000313" key="4">
    <source>
        <dbReference type="Proteomes" id="UP000594688"/>
    </source>
</evidence>
<dbReference type="EMBL" id="CP048685">
    <property type="protein sequence ID" value="QPJ60818.1"/>
    <property type="molecule type" value="Genomic_DNA"/>
</dbReference>
<organism evidence="3 4">
    <name type="scientific">Candidatus Nitronauta litoralis</name>
    <dbReference type="NCBI Taxonomy" id="2705533"/>
    <lineage>
        <taxon>Bacteria</taxon>
        <taxon>Pseudomonadati</taxon>
        <taxon>Nitrospinota/Tectimicrobiota group</taxon>
        <taxon>Nitrospinota</taxon>
        <taxon>Nitrospinia</taxon>
        <taxon>Nitrospinales</taxon>
        <taxon>Nitrospinaceae</taxon>
        <taxon>Candidatus Nitronauta</taxon>
    </lineage>
</organism>
<keyword evidence="2" id="KW-0472">Membrane</keyword>
<keyword evidence="2" id="KW-0812">Transmembrane</keyword>
<proteinExistence type="predicted"/>
<dbReference type="AlphaFoldDB" id="A0A7T0BTZ1"/>
<evidence type="ECO:0000256" key="2">
    <source>
        <dbReference type="SAM" id="Phobius"/>
    </source>
</evidence>
<evidence type="ECO:0000313" key="3">
    <source>
        <dbReference type="EMBL" id="QPJ60818.1"/>
    </source>
</evidence>
<name>A0A7T0BTZ1_9BACT</name>
<dbReference type="KEGG" id="nli:G3M70_02510"/>
<evidence type="ECO:0000256" key="1">
    <source>
        <dbReference type="SAM" id="MobiDB-lite"/>
    </source>
</evidence>
<feature type="compositionally biased region" description="Polar residues" evidence="1">
    <location>
        <begin position="39"/>
        <end position="48"/>
    </location>
</feature>
<accession>A0A7T0BTZ1</accession>
<sequence>MSQKKKINWNAIAAIAGIISVLVAVGFGVNQILSEEKTSPSIQTSGDNSPVIYGNKGNVDVD</sequence>